<keyword evidence="3" id="KW-1185">Reference proteome</keyword>
<sequence>MPNQDASPSTLHERTVTALNQLVQEALAHVSGLDRMIVNQAIPMIYPRIQRRIASASEEALHEQLLHMKNMIESVLQETKGTSKKSGSKRKPRQKTAAGMKRSASKKSKQ</sequence>
<evidence type="ECO:0000313" key="3">
    <source>
        <dbReference type="Proteomes" id="UP001164803"/>
    </source>
</evidence>
<dbReference type="Proteomes" id="UP001164803">
    <property type="component" value="Chromosome"/>
</dbReference>
<evidence type="ECO:0000313" key="2">
    <source>
        <dbReference type="EMBL" id="WAH36118.1"/>
    </source>
</evidence>
<proteinExistence type="predicted"/>
<feature type="region of interest" description="Disordered" evidence="1">
    <location>
        <begin position="76"/>
        <end position="110"/>
    </location>
</feature>
<organism evidence="2 3">
    <name type="scientific">Alicyclobacillus dauci</name>
    <dbReference type="NCBI Taxonomy" id="1475485"/>
    <lineage>
        <taxon>Bacteria</taxon>
        <taxon>Bacillati</taxon>
        <taxon>Bacillota</taxon>
        <taxon>Bacilli</taxon>
        <taxon>Bacillales</taxon>
        <taxon>Alicyclobacillaceae</taxon>
        <taxon>Alicyclobacillus</taxon>
    </lineage>
</organism>
<dbReference type="RefSeq" id="WP_268043426.1">
    <property type="nucleotide sequence ID" value="NZ_CP104064.1"/>
</dbReference>
<dbReference type="EMBL" id="CP104064">
    <property type="protein sequence ID" value="WAH36118.1"/>
    <property type="molecule type" value="Genomic_DNA"/>
</dbReference>
<accession>A0ABY6Z0K6</accession>
<reference evidence="2" key="1">
    <citation type="submission" date="2022-08" db="EMBL/GenBank/DDBJ databases">
        <title>Alicyclobacillus dauci DSM2870, complete genome.</title>
        <authorList>
            <person name="Wang Q."/>
            <person name="Cai R."/>
            <person name="Wang Z."/>
        </authorList>
    </citation>
    <scope>NUCLEOTIDE SEQUENCE</scope>
    <source>
        <strain evidence="2">DSM 28700</strain>
    </source>
</reference>
<evidence type="ECO:0000256" key="1">
    <source>
        <dbReference type="SAM" id="MobiDB-lite"/>
    </source>
</evidence>
<name>A0ABY6Z0K6_9BACL</name>
<protein>
    <submittedName>
        <fullName evidence="2">Uncharacterized protein</fullName>
    </submittedName>
</protein>
<feature type="compositionally biased region" description="Basic residues" evidence="1">
    <location>
        <begin position="82"/>
        <end position="94"/>
    </location>
</feature>
<gene>
    <name evidence="2" type="ORF">NZD86_17985</name>
</gene>